<gene>
    <name evidence="2" type="ORF">AWC38_SpisGene15452</name>
</gene>
<evidence type="ECO:0000313" key="3">
    <source>
        <dbReference type="Proteomes" id="UP000225706"/>
    </source>
</evidence>
<evidence type="ECO:0000259" key="1">
    <source>
        <dbReference type="Pfam" id="PF09588"/>
    </source>
</evidence>
<proteinExistence type="predicted"/>
<comment type="caution">
    <text evidence="2">The sequence shown here is derived from an EMBL/GenBank/DDBJ whole genome shotgun (WGS) entry which is preliminary data.</text>
</comment>
<dbReference type="SUPFAM" id="SSF52980">
    <property type="entry name" value="Restriction endonuclease-like"/>
    <property type="match status" value="1"/>
</dbReference>
<dbReference type="InterPro" id="IPR011335">
    <property type="entry name" value="Restrct_endonuc-II-like"/>
</dbReference>
<dbReference type="AlphaFoldDB" id="A0A2B4RNU8"/>
<name>A0A2B4RNU8_STYPI</name>
<sequence>MVASSSSLSAENNIILTENEITKNEELKFWLRCRGDSLKELKTKACLVKRVQEHITSGRDKIIVDSDPDEIYTKRKTRLSKLPTERSLQTSISKYPSDDWGNSLERMPPFTGAGMNQEGVKSLLYGARMNPSHDLQSEVELKKTLQAMDTFFIYDNPNDVEKALIRTLEVDENSINSIESTTREQSNSDLWKNESKYRFTASRFQLISKRQRNPDKFAAELIHPKSSSSRHIEHGLKYGPIALKEYEKIMLTRNTPVIVLKCGLVISHHMPILAGSFDARVADFGWERHFGLAEVKCPGTKYHATPLEACEDPSLYCKLKRDHAYFAQVQGQRGVTGTS</sequence>
<dbReference type="InterPro" id="IPR051703">
    <property type="entry name" value="NF-kappa-B_Signaling_Reg"/>
</dbReference>
<dbReference type="CDD" id="cd22343">
    <property type="entry name" value="PDDEXK_lambda_exonuclease-like"/>
    <property type="match status" value="1"/>
</dbReference>
<dbReference type="InterPro" id="IPR019080">
    <property type="entry name" value="YqaJ_viral_recombinase"/>
</dbReference>
<evidence type="ECO:0000313" key="2">
    <source>
        <dbReference type="EMBL" id="PFX20104.1"/>
    </source>
</evidence>
<keyword evidence="3" id="KW-1185">Reference proteome</keyword>
<dbReference type="Proteomes" id="UP000225706">
    <property type="component" value="Unassembled WGS sequence"/>
</dbReference>
<dbReference type="InterPro" id="IPR011604">
    <property type="entry name" value="PDDEXK-like_dom_sf"/>
</dbReference>
<dbReference type="STRING" id="50429.A0A2B4RNU8"/>
<dbReference type="Pfam" id="PF09588">
    <property type="entry name" value="YqaJ"/>
    <property type="match status" value="1"/>
</dbReference>
<organism evidence="2 3">
    <name type="scientific">Stylophora pistillata</name>
    <name type="common">Smooth cauliflower coral</name>
    <dbReference type="NCBI Taxonomy" id="50429"/>
    <lineage>
        <taxon>Eukaryota</taxon>
        <taxon>Metazoa</taxon>
        <taxon>Cnidaria</taxon>
        <taxon>Anthozoa</taxon>
        <taxon>Hexacorallia</taxon>
        <taxon>Scleractinia</taxon>
        <taxon>Astrocoeniina</taxon>
        <taxon>Pocilloporidae</taxon>
        <taxon>Stylophora</taxon>
    </lineage>
</organism>
<feature type="domain" description="YqaJ viral recombinase" evidence="1">
    <location>
        <begin position="209"/>
        <end position="338"/>
    </location>
</feature>
<dbReference type="Gene3D" id="3.90.320.10">
    <property type="match status" value="1"/>
</dbReference>
<protein>
    <recommendedName>
        <fullName evidence="1">YqaJ viral recombinase domain-containing protein</fullName>
    </recommendedName>
</protein>
<dbReference type="OrthoDB" id="5972115at2759"/>
<dbReference type="GO" id="GO:0006281">
    <property type="term" value="P:DNA repair"/>
    <property type="evidence" value="ECO:0007669"/>
    <property type="project" value="UniProtKB-ARBA"/>
</dbReference>
<dbReference type="EMBL" id="LSMT01000330">
    <property type="protein sequence ID" value="PFX20104.1"/>
    <property type="molecule type" value="Genomic_DNA"/>
</dbReference>
<accession>A0A2B4RNU8</accession>
<dbReference type="PANTHER" id="PTHR46609">
    <property type="entry name" value="EXONUCLEASE, PHAGE-TYPE/RECB, C-TERMINAL DOMAIN-CONTAINING PROTEIN"/>
    <property type="match status" value="1"/>
</dbReference>
<reference evidence="3" key="1">
    <citation type="journal article" date="2017" name="bioRxiv">
        <title>Comparative analysis of the genomes of Stylophora pistillata and Acropora digitifera provides evidence for extensive differences between species of corals.</title>
        <authorList>
            <person name="Voolstra C.R."/>
            <person name="Li Y."/>
            <person name="Liew Y.J."/>
            <person name="Baumgarten S."/>
            <person name="Zoccola D."/>
            <person name="Flot J.-F."/>
            <person name="Tambutte S."/>
            <person name="Allemand D."/>
            <person name="Aranda M."/>
        </authorList>
    </citation>
    <scope>NUCLEOTIDE SEQUENCE [LARGE SCALE GENOMIC DNA]</scope>
</reference>
<dbReference type="PANTHER" id="PTHR46609:SF8">
    <property type="entry name" value="YQAJ VIRAL RECOMBINASE DOMAIN-CONTAINING PROTEIN"/>
    <property type="match status" value="1"/>
</dbReference>